<accession>A0A3M2HN30</accession>
<dbReference type="Gene3D" id="3.40.50.300">
    <property type="entry name" value="P-loop containing nucleotide triphosphate hydrolases"/>
    <property type="match status" value="1"/>
</dbReference>
<name>A0A3M2HN30_9GAMM</name>
<evidence type="ECO:0000313" key="2">
    <source>
        <dbReference type="EMBL" id="RMH87677.1"/>
    </source>
</evidence>
<evidence type="ECO:0000313" key="3">
    <source>
        <dbReference type="Proteomes" id="UP000269774"/>
    </source>
</evidence>
<dbReference type="Proteomes" id="UP000269774">
    <property type="component" value="Unassembled WGS sequence"/>
</dbReference>
<reference evidence="2 3" key="1">
    <citation type="submission" date="2018-10" db="EMBL/GenBank/DDBJ databases">
        <title>Pseudomonas zhaodongensis NEAU-ST5-21(T) genome.</title>
        <authorList>
            <person name="Peng J."/>
            <person name="Liu Z.-P."/>
        </authorList>
    </citation>
    <scope>NUCLEOTIDE SEQUENCE [LARGE SCALE GENOMIC DNA]</scope>
    <source>
        <strain evidence="2 3">NEAU-ST5-21</strain>
    </source>
</reference>
<organism evidence="2 3">
    <name type="scientific">Stutzerimonas zhaodongensis</name>
    <dbReference type="NCBI Taxonomy" id="1176257"/>
    <lineage>
        <taxon>Bacteria</taxon>
        <taxon>Pseudomonadati</taxon>
        <taxon>Pseudomonadota</taxon>
        <taxon>Gammaproteobacteria</taxon>
        <taxon>Pseudomonadales</taxon>
        <taxon>Pseudomonadaceae</taxon>
        <taxon>Stutzerimonas</taxon>
    </lineage>
</organism>
<comment type="caution">
    <text evidence="2">The sequence shown here is derived from an EMBL/GenBank/DDBJ whole genome shotgun (WGS) entry which is preliminary data.</text>
</comment>
<dbReference type="Pfam" id="PF09848">
    <property type="entry name" value="SLFN-g3_helicase"/>
    <property type="match status" value="1"/>
</dbReference>
<gene>
    <name evidence="2" type="ORF">EA797_20720</name>
</gene>
<dbReference type="OrthoDB" id="3193269at2"/>
<protein>
    <submittedName>
        <fullName evidence="2">DUF2075 domain-containing protein</fullName>
    </submittedName>
</protein>
<dbReference type="SUPFAM" id="SSF52540">
    <property type="entry name" value="P-loop containing nucleoside triphosphate hydrolases"/>
    <property type="match status" value="2"/>
</dbReference>
<feature type="domain" description="Schlafen group 3-like DNA/RNA helicase" evidence="1">
    <location>
        <begin position="329"/>
        <end position="580"/>
    </location>
</feature>
<dbReference type="InterPro" id="IPR018647">
    <property type="entry name" value="SLFN_3-like_DNA/RNA_helicase"/>
</dbReference>
<sequence>MNVMYPEESKMAALATLRIEEFCSVADTPEFIDRLCAEYPSKFPDSTLSEAEIRSWRNSLPALADLLRRQVPHPQGHILIEYPMPVGSLRADCILIAENENGPQVIVVELKQWTRGSVTLRDELGVSWLFVSASPAYTTIHPCEQANVYRTALEHTLDFGPLSPSFSSMAFLHNYVEAAEGELLRSEIYGLHLENCLLVSKSNGREGLGALLSELKRPSQAISFLNEPQLKYSDSFIVNFSDKLNCSALFKATKGQTAAFKKIAATVRNAEAKTCVIVKGLVGTGKTVLAMKLVQYLMQLGKNPKYYVKSAAIGQCIKDLAFASDGRAETAYLVVDEAHRLTKEKAAGLMRNKDLVVFFIDDCQWISPTETCRSRDLLDAAHARGFEVITHVLDEQLRCGGANLYVQWVHDLVIGGQLKAYTPASTFPVEVVSSLQAMEDLLTEQADRGRNATCRMVAGYCWHWQTESTPGTGYDIHIDGWRGRWNERMAFKAWNSVLGFNEEVGAIYTVQGFEYDYVGIIIGPDLVLKGDRIEVEYEHNADKWVRNVRNDPTLRDEAIRNIYYVLMTRAKKGVLLYAVDEPLREFLRTSIGPVGPGR</sequence>
<keyword evidence="3" id="KW-1185">Reference proteome</keyword>
<dbReference type="EMBL" id="RFFM01000009">
    <property type="protein sequence ID" value="RMH87677.1"/>
    <property type="molecule type" value="Genomic_DNA"/>
</dbReference>
<dbReference type="InterPro" id="IPR027417">
    <property type="entry name" value="P-loop_NTPase"/>
</dbReference>
<evidence type="ECO:0000259" key="1">
    <source>
        <dbReference type="Pfam" id="PF09848"/>
    </source>
</evidence>
<dbReference type="RefSeq" id="WP_122168738.1">
    <property type="nucleotide sequence ID" value="NZ_JAMOIB010000012.1"/>
</dbReference>
<dbReference type="AlphaFoldDB" id="A0A3M2HN30"/>
<proteinExistence type="predicted"/>